<keyword evidence="2" id="KW-1185">Reference proteome</keyword>
<sequence>MKLISFLITVFKPVKSKQPVKNYDTFLGLDLDSLLSETGSRKRCPQ</sequence>
<protein>
    <submittedName>
        <fullName evidence="1">Uncharacterized protein</fullName>
    </submittedName>
</protein>
<organism evidence="1 2">
    <name type="scientific">Flavobacterium cerinum</name>
    <dbReference type="NCBI Taxonomy" id="2502784"/>
    <lineage>
        <taxon>Bacteria</taxon>
        <taxon>Pseudomonadati</taxon>
        <taxon>Bacteroidota</taxon>
        <taxon>Flavobacteriia</taxon>
        <taxon>Flavobacteriales</taxon>
        <taxon>Flavobacteriaceae</taxon>
        <taxon>Flavobacterium</taxon>
    </lineage>
</organism>
<evidence type="ECO:0000313" key="1">
    <source>
        <dbReference type="EMBL" id="UUC44351.1"/>
    </source>
</evidence>
<gene>
    <name evidence="1" type="ORF">NOX80_11980</name>
</gene>
<accession>A0ABY5IPZ1</accession>
<dbReference type="Proteomes" id="UP001059844">
    <property type="component" value="Chromosome"/>
</dbReference>
<dbReference type="EMBL" id="CP101751">
    <property type="protein sequence ID" value="UUC44351.1"/>
    <property type="molecule type" value="Genomic_DNA"/>
</dbReference>
<proteinExistence type="predicted"/>
<evidence type="ECO:0000313" key="2">
    <source>
        <dbReference type="Proteomes" id="UP001059844"/>
    </source>
</evidence>
<dbReference type="RefSeq" id="WP_256550025.1">
    <property type="nucleotide sequence ID" value="NZ_CP101751.1"/>
</dbReference>
<reference evidence="1" key="1">
    <citation type="submission" date="2022-07" db="EMBL/GenBank/DDBJ databases">
        <title>Isolation, identification, and degradation of a PFOSA degrading strain from sewage treatment plant.</title>
        <authorList>
            <person name="Zhang L."/>
            <person name="Huo Y."/>
        </authorList>
    </citation>
    <scope>NUCLEOTIDE SEQUENCE</scope>
    <source>
        <strain evidence="1">C1</strain>
    </source>
</reference>
<name>A0ABY5IPZ1_9FLAO</name>